<protein>
    <submittedName>
        <fullName evidence="3">Type IX secretion system outer membrane channel protein PorV</fullName>
    </submittedName>
</protein>
<feature type="signal peptide" evidence="1">
    <location>
        <begin position="1"/>
        <end position="24"/>
    </location>
</feature>
<dbReference type="RefSeq" id="WP_161817317.1">
    <property type="nucleotide sequence ID" value="NZ_JAACJS010000002.1"/>
</dbReference>
<keyword evidence="4" id="KW-1185">Reference proteome</keyword>
<feature type="domain" description="Type IX secretion system protein PorV" evidence="2">
    <location>
        <begin position="25"/>
        <end position="264"/>
    </location>
</feature>
<dbReference type="Proteomes" id="UP000753802">
    <property type="component" value="Unassembled WGS sequence"/>
</dbReference>
<proteinExistence type="predicted"/>
<evidence type="ECO:0000313" key="4">
    <source>
        <dbReference type="Proteomes" id="UP000753802"/>
    </source>
</evidence>
<dbReference type="Pfam" id="PF19572">
    <property type="entry name" value="PorV"/>
    <property type="match status" value="1"/>
</dbReference>
<accession>A0ABW9ZTD7</accession>
<dbReference type="NCBIfam" id="NF033709">
    <property type="entry name" value="PorV_fam"/>
    <property type="match status" value="1"/>
</dbReference>
<dbReference type="NCBIfam" id="NF033710">
    <property type="entry name" value="T9SS_OM_PorV"/>
    <property type="match status" value="1"/>
</dbReference>
<comment type="caution">
    <text evidence="3">The sequence shown here is derived from an EMBL/GenBank/DDBJ whole genome shotgun (WGS) entry which is preliminary data.</text>
</comment>
<gene>
    <name evidence="3" type="primary">porV</name>
    <name evidence="3" type="ORF">GWC95_03730</name>
</gene>
<dbReference type="InterPro" id="IPR047799">
    <property type="entry name" value="T9SS_OM_PorV"/>
</dbReference>
<dbReference type="SUPFAM" id="SSF56935">
    <property type="entry name" value="Porins"/>
    <property type="match status" value="1"/>
</dbReference>
<keyword evidence="1" id="KW-0732">Signal</keyword>
<evidence type="ECO:0000259" key="2">
    <source>
        <dbReference type="Pfam" id="PF19572"/>
    </source>
</evidence>
<evidence type="ECO:0000313" key="3">
    <source>
        <dbReference type="EMBL" id="NCI49017.1"/>
    </source>
</evidence>
<reference evidence="3 4" key="1">
    <citation type="submission" date="2020-01" db="EMBL/GenBank/DDBJ databases">
        <title>Genome analysis.</title>
        <authorList>
            <person name="Wu S."/>
            <person name="Wang G."/>
        </authorList>
    </citation>
    <scope>NUCLEOTIDE SEQUENCE [LARGE SCALE GENOMIC DNA]</scope>
    <source>
        <strain evidence="3 4">SYL130</strain>
    </source>
</reference>
<dbReference type="InterPro" id="IPR045741">
    <property type="entry name" value="PorV"/>
</dbReference>
<organism evidence="3 4">
    <name type="scientific">Sediminibacterium roseum</name>
    <dbReference type="NCBI Taxonomy" id="1978412"/>
    <lineage>
        <taxon>Bacteria</taxon>
        <taxon>Pseudomonadati</taxon>
        <taxon>Bacteroidota</taxon>
        <taxon>Chitinophagia</taxon>
        <taxon>Chitinophagales</taxon>
        <taxon>Chitinophagaceae</taxon>
        <taxon>Sediminibacterium</taxon>
    </lineage>
</organism>
<evidence type="ECO:0000256" key="1">
    <source>
        <dbReference type="SAM" id="SignalP"/>
    </source>
</evidence>
<sequence>MSPIAKKVMTGFAALVFFAGTVQAQDSINIVSTAVPFLRISPDARAGGMGDLAIATSPDANAPFYNLAKVPFAKKNAAIALNYTPWLKDLGLTDVYLASLAAYYKLSDQDAISTSLRFFSLGNIQLTDYSGNILNTVKPSEFSIDAGYSRVINSKLSIGVALRYINSRLVVGDVGTGVVYKAGTSVAGDVSLYYNGLDDQGSGLAWGAVLSNLGAKIGYTNDSRNKDYIPANLGIGATYTSAINESNKITFGLDVNKLLVPTAPSATGTYSVDSARLAEYRSTSLISSWFKSFSDGTNQLNSLTASLGAEYAYNEQFFVRAGYFYENKNRGNRKFFSVGAGFNMDQLNINFSYLVPSGSGVTRNPLSNTLRFGIVFNLGGASESGGVGSK</sequence>
<name>A0ABW9ZTD7_9BACT</name>
<feature type="chain" id="PRO_5046167576" evidence="1">
    <location>
        <begin position="25"/>
        <end position="390"/>
    </location>
</feature>
<dbReference type="EMBL" id="JAACJS010000002">
    <property type="protein sequence ID" value="NCI49017.1"/>
    <property type="molecule type" value="Genomic_DNA"/>
</dbReference>
<dbReference type="Gene3D" id="2.40.160.60">
    <property type="entry name" value="Outer membrane protein transport protein (OMPP1/FadL/TodX)"/>
    <property type="match status" value="1"/>
</dbReference>